<organism evidence="3 4">
    <name type="scientific">Dermatophagoides pteronyssinus</name>
    <name type="common">European house dust mite</name>
    <dbReference type="NCBI Taxonomy" id="6956"/>
    <lineage>
        <taxon>Eukaryota</taxon>
        <taxon>Metazoa</taxon>
        <taxon>Ecdysozoa</taxon>
        <taxon>Arthropoda</taxon>
        <taxon>Chelicerata</taxon>
        <taxon>Arachnida</taxon>
        <taxon>Acari</taxon>
        <taxon>Acariformes</taxon>
        <taxon>Sarcoptiformes</taxon>
        <taxon>Astigmata</taxon>
        <taxon>Psoroptidia</taxon>
        <taxon>Analgoidea</taxon>
        <taxon>Pyroglyphidae</taxon>
        <taxon>Dermatophagoidinae</taxon>
        <taxon>Dermatophagoides</taxon>
    </lineage>
</organism>
<proteinExistence type="predicted"/>
<gene>
    <name evidence="3" type="ORF">DERP_009768</name>
</gene>
<keyword evidence="2" id="KW-0732">Signal</keyword>
<evidence type="ECO:0000256" key="2">
    <source>
        <dbReference type="SAM" id="SignalP"/>
    </source>
</evidence>
<name>A0ABQ8IR36_DERPT</name>
<feature type="signal peptide" evidence="2">
    <location>
        <begin position="1"/>
        <end position="19"/>
    </location>
</feature>
<protein>
    <submittedName>
        <fullName evidence="3">Uncharacterized protein</fullName>
    </submittedName>
</protein>
<comment type="caution">
    <text evidence="3">The sequence shown here is derived from an EMBL/GenBank/DDBJ whole genome shotgun (WGS) entry which is preliminary data.</text>
</comment>
<feature type="compositionally biased region" description="Basic residues" evidence="1">
    <location>
        <begin position="167"/>
        <end position="178"/>
    </location>
</feature>
<evidence type="ECO:0000256" key="1">
    <source>
        <dbReference type="SAM" id="MobiDB-lite"/>
    </source>
</evidence>
<dbReference type="EMBL" id="NJHN03000128">
    <property type="protein sequence ID" value="KAH9412786.1"/>
    <property type="molecule type" value="Genomic_DNA"/>
</dbReference>
<keyword evidence="4" id="KW-1185">Reference proteome</keyword>
<reference evidence="3 4" key="1">
    <citation type="journal article" date="2018" name="J. Allergy Clin. Immunol.">
        <title>High-quality assembly of Dermatophagoides pteronyssinus genome and transcriptome reveals a wide range of novel allergens.</title>
        <authorList>
            <person name="Liu X.Y."/>
            <person name="Yang K.Y."/>
            <person name="Wang M.Q."/>
            <person name="Kwok J.S."/>
            <person name="Zeng X."/>
            <person name="Yang Z."/>
            <person name="Xiao X.J."/>
            <person name="Lau C.P."/>
            <person name="Li Y."/>
            <person name="Huang Z.M."/>
            <person name="Ba J.G."/>
            <person name="Yim A.K."/>
            <person name="Ouyang C.Y."/>
            <person name="Ngai S.M."/>
            <person name="Chan T.F."/>
            <person name="Leung E.L."/>
            <person name="Liu L."/>
            <person name="Liu Z.G."/>
            <person name="Tsui S.K."/>
        </authorList>
    </citation>
    <scope>NUCLEOTIDE SEQUENCE [LARGE SCALE GENOMIC DNA]</scope>
    <source>
        <strain evidence="3">Derp</strain>
    </source>
</reference>
<feature type="region of interest" description="Disordered" evidence="1">
    <location>
        <begin position="162"/>
        <end position="210"/>
    </location>
</feature>
<feature type="chain" id="PRO_5047440939" evidence="2">
    <location>
        <begin position="20"/>
        <end position="210"/>
    </location>
</feature>
<accession>A0ABQ8IR36</accession>
<dbReference type="Proteomes" id="UP000887458">
    <property type="component" value="Unassembled WGS sequence"/>
</dbReference>
<evidence type="ECO:0000313" key="3">
    <source>
        <dbReference type="EMBL" id="KAH9412786.1"/>
    </source>
</evidence>
<evidence type="ECO:0000313" key="4">
    <source>
        <dbReference type="Proteomes" id="UP000887458"/>
    </source>
</evidence>
<reference evidence="3 4" key="2">
    <citation type="journal article" date="2022" name="Mol. Biol. Evol.">
        <title>Comparative Genomics Reveals Insights into the Divergent Evolution of Astigmatic Mites and Household Pest Adaptations.</title>
        <authorList>
            <person name="Xiong Q."/>
            <person name="Wan A.T."/>
            <person name="Liu X."/>
            <person name="Fung C.S."/>
            <person name="Xiao X."/>
            <person name="Malainual N."/>
            <person name="Hou J."/>
            <person name="Wang L."/>
            <person name="Wang M."/>
            <person name="Yang K.Y."/>
            <person name="Cui Y."/>
            <person name="Leung E.L."/>
            <person name="Nong W."/>
            <person name="Shin S.K."/>
            <person name="Au S.W."/>
            <person name="Jeong K.Y."/>
            <person name="Chew F.T."/>
            <person name="Hui J.H."/>
            <person name="Leung T.F."/>
            <person name="Tungtrongchitr A."/>
            <person name="Zhong N."/>
            <person name="Liu Z."/>
            <person name="Tsui S.K."/>
        </authorList>
    </citation>
    <scope>NUCLEOTIDE SEQUENCE [LARGE SCALE GENOMIC DNA]</scope>
    <source>
        <strain evidence="3">Derp</strain>
    </source>
</reference>
<sequence>MDWIWIFIIFQSIFHHINATDQLFPPLSSTNHPDCNQKNEKISLAVMTEKHLKLQPIHDDHHSPPPTTNIVIKSNDNELKLKFLSQSSSIHLEQLITQPKHYLDHQHQYEQQEIFEPPIRLKQVIKKPIHQDIHEIIIPTKTILQEILPLKQIIKTIVPTATTNNDHHHHHGGHHQHSKQQPLLSEKSPVHHGQEEDETTTTTTIESSSS</sequence>
<feature type="compositionally biased region" description="Low complexity" evidence="1">
    <location>
        <begin position="200"/>
        <end position="210"/>
    </location>
</feature>